<dbReference type="EMBL" id="LKAM01000018">
    <property type="protein sequence ID" value="KUM45535.1"/>
    <property type="molecule type" value="Genomic_DNA"/>
</dbReference>
<keyword evidence="2" id="KW-0496">Mitochondrion</keyword>
<accession>A0A101LUD9</accession>
<organism evidence="2">
    <name type="scientific">Picea glauca</name>
    <name type="common">White spruce</name>
    <name type="synonym">Pinus glauca</name>
    <dbReference type="NCBI Taxonomy" id="3330"/>
    <lineage>
        <taxon>Eukaryota</taxon>
        <taxon>Viridiplantae</taxon>
        <taxon>Streptophyta</taxon>
        <taxon>Embryophyta</taxon>
        <taxon>Tracheophyta</taxon>
        <taxon>Spermatophyta</taxon>
        <taxon>Pinopsida</taxon>
        <taxon>Pinidae</taxon>
        <taxon>Conifers I</taxon>
        <taxon>Pinales</taxon>
        <taxon>Pinaceae</taxon>
        <taxon>Picea</taxon>
    </lineage>
</organism>
<gene>
    <name evidence="2" type="ORF">ABT39_MTgene2637</name>
</gene>
<evidence type="ECO:0000256" key="1">
    <source>
        <dbReference type="SAM" id="MobiDB-lite"/>
    </source>
</evidence>
<geneLocation type="mitochondrion" evidence="2"/>
<name>A0A101LUD9_PICGL</name>
<comment type="caution">
    <text evidence="2">The sequence shown here is derived from an EMBL/GenBank/DDBJ whole genome shotgun (WGS) entry which is preliminary data.</text>
</comment>
<dbReference type="AlphaFoldDB" id="A0A101LUD9"/>
<sequence>MRENGFNWGMRTVPSWVSVLGSWRCAVIRSSVGKNHLEDLWPKPFLRMCAVIRPSVVPPTLEYVINQSNKSLSIPAARDQSQATPPSQVASYPSQRVEGLFRGSR</sequence>
<evidence type="ECO:0000313" key="2">
    <source>
        <dbReference type="EMBL" id="KUM45535.1"/>
    </source>
</evidence>
<reference evidence="2" key="1">
    <citation type="journal article" date="2015" name="Genome Biol. Evol.">
        <title>Organellar Genomes of White Spruce (Picea glauca): Assembly and Annotation.</title>
        <authorList>
            <person name="Jackman S.D."/>
            <person name="Warren R.L."/>
            <person name="Gibb E.A."/>
            <person name="Vandervalk B.P."/>
            <person name="Mohamadi H."/>
            <person name="Chu J."/>
            <person name="Raymond A."/>
            <person name="Pleasance S."/>
            <person name="Coope R."/>
            <person name="Wildung M.R."/>
            <person name="Ritland C.E."/>
            <person name="Bousquet J."/>
            <person name="Jones S.J."/>
            <person name="Bohlmann J."/>
            <person name="Birol I."/>
        </authorList>
    </citation>
    <scope>NUCLEOTIDE SEQUENCE [LARGE SCALE GENOMIC DNA]</scope>
    <source>
        <tissue evidence="2">Flushing bud</tissue>
    </source>
</reference>
<feature type="compositionally biased region" description="Polar residues" evidence="1">
    <location>
        <begin position="79"/>
        <end position="94"/>
    </location>
</feature>
<feature type="region of interest" description="Disordered" evidence="1">
    <location>
        <begin position="74"/>
        <end position="105"/>
    </location>
</feature>
<protein>
    <submittedName>
        <fullName evidence="2">Uncharacterized protein</fullName>
    </submittedName>
</protein>
<proteinExistence type="predicted"/>